<accession>F5Y1L3</accession>
<reference evidence="4" key="1">
    <citation type="submission" date="2006-01" db="EMBL/GenBank/DDBJ databases">
        <title>Genome of the cyst-dividing bacterium Ramlibacter tataouinensis.</title>
        <authorList>
            <person name="Barakat M."/>
            <person name="Ortet P."/>
            <person name="De Luca G."/>
            <person name="Jourlin-Castelli C."/>
            <person name="Ansaldi M."/>
            <person name="Py B."/>
            <person name="Fichant G."/>
            <person name="Coutinho P."/>
            <person name="Voulhoux R."/>
            <person name="Bastien O."/>
            <person name="Roy S."/>
            <person name="Marechal E."/>
            <person name="Henrissat B."/>
            <person name="Quentin Y."/>
            <person name="Noirot P."/>
            <person name="Filloux A."/>
            <person name="Mejean V."/>
            <person name="DuBow M."/>
            <person name="Barras F."/>
            <person name="Heulin T."/>
        </authorList>
    </citation>
    <scope>NUCLEOTIDE SEQUENCE [LARGE SCALE GENOMIC DNA]</scope>
    <source>
        <strain evidence="4">ATCC BAA-407 / DSM 14655 / LMG 21543 / TTB310</strain>
    </source>
</reference>
<dbReference type="HOGENOM" id="CLU_060136_1_0_4"/>
<dbReference type="InterPro" id="IPR050772">
    <property type="entry name" value="Hydratase-Decarb/MhpD_sf"/>
</dbReference>
<evidence type="ECO:0000313" key="3">
    <source>
        <dbReference type="EMBL" id="AEG92264.1"/>
    </source>
</evidence>
<dbReference type="EMBL" id="CP000245">
    <property type="protein sequence ID" value="AEG92264.1"/>
    <property type="molecule type" value="Genomic_DNA"/>
</dbReference>
<sequence>MLRNDFETAGRALAEARRGGGKVPHASIPAAQATDAYAIQDATLRVLGPHGGWKVGAASAQAMPNCAPLPSSGLLPGGATLARPGAALRGIELEVAVRLGRDLLPDGRVLPAAEIVAAVDALLPAIEVVDTRLAEGRQSPPPVQLADLQSHDVLVTGAASALKPARLDLASLRCRLWFDGSPAADTVGGHPTRDIWSLLAWLAVHCEARGLPLRAGQVVTTGSCTGLLFAPASARVRGEIDGLGEVALSF</sequence>
<protein>
    <submittedName>
        <fullName evidence="3">2-keto-4-pentenoate hydratase-like protein</fullName>
    </submittedName>
</protein>
<dbReference type="RefSeq" id="WP_013900497.1">
    <property type="nucleotide sequence ID" value="NC_015677.1"/>
</dbReference>
<dbReference type="PANTHER" id="PTHR30143:SF0">
    <property type="entry name" value="2-KETO-4-PENTENOATE HYDRATASE"/>
    <property type="match status" value="1"/>
</dbReference>
<evidence type="ECO:0000313" key="4">
    <source>
        <dbReference type="Proteomes" id="UP000008385"/>
    </source>
</evidence>
<reference evidence="3 4" key="2">
    <citation type="journal article" date="2011" name="PLoS ONE">
        <title>The Cyst-Dividing Bacterium Ramlibacter tataouinensis TTB310 Genome Reveals a Well-Stocked Toolbox for Adaptation to a Desert Environment.</title>
        <authorList>
            <person name="De Luca G."/>
            <person name="Barakat M."/>
            <person name="Ortet P."/>
            <person name="Fochesato S."/>
            <person name="Jourlin-Castelli C."/>
            <person name="Ansaldi M."/>
            <person name="Py B."/>
            <person name="Fichant G."/>
            <person name="Coutinho P.M."/>
            <person name="Voulhoux R."/>
            <person name="Bastien O."/>
            <person name="Marechal E."/>
            <person name="Henrissat B."/>
            <person name="Quentin Y."/>
            <person name="Noirot P."/>
            <person name="Filloux A."/>
            <person name="Mejean V."/>
            <person name="Dubow M.S."/>
            <person name="Barras F."/>
            <person name="Barbe V."/>
            <person name="Weissenbach J."/>
            <person name="Mihalcescu I."/>
            <person name="Vermeglio A."/>
            <person name="Achouak W."/>
            <person name="Heulin T."/>
        </authorList>
    </citation>
    <scope>NUCLEOTIDE SEQUENCE [LARGE SCALE GENOMIC DNA]</scope>
    <source>
        <strain evidence="4">ATCC BAA-407 / DSM 14655 / LMG 21543 / TTB310</strain>
    </source>
</reference>
<dbReference type="STRING" id="365046.Rta_11780"/>
<gene>
    <name evidence="3" type="ordered locus">Rta_11780</name>
</gene>
<dbReference type="GO" id="GO:0005737">
    <property type="term" value="C:cytoplasm"/>
    <property type="evidence" value="ECO:0007669"/>
    <property type="project" value="TreeGrafter"/>
</dbReference>
<dbReference type="OrthoDB" id="8961539at2"/>
<evidence type="ECO:0000259" key="2">
    <source>
        <dbReference type="Pfam" id="PF01557"/>
    </source>
</evidence>
<dbReference type="PANTHER" id="PTHR30143">
    <property type="entry name" value="ACID HYDRATASE"/>
    <property type="match status" value="1"/>
</dbReference>
<dbReference type="KEGG" id="rta:Rta_11780"/>
<dbReference type="InterPro" id="IPR011234">
    <property type="entry name" value="Fumarylacetoacetase-like_C"/>
</dbReference>
<proteinExistence type="predicted"/>
<dbReference type="Pfam" id="PF01557">
    <property type="entry name" value="FAA_hydrolase"/>
    <property type="match status" value="1"/>
</dbReference>
<keyword evidence="1" id="KW-0456">Lyase</keyword>
<evidence type="ECO:0000256" key="1">
    <source>
        <dbReference type="ARBA" id="ARBA00023239"/>
    </source>
</evidence>
<dbReference type="AlphaFoldDB" id="F5Y1L3"/>
<dbReference type="Gene3D" id="3.90.850.10">
    <property type="entry name" value="Fumarylacetoacetase-like, C-terminal domain"/>
    <property type="match status" value="1"/>
</dbReference>
<dbReference type="PATRIC" id="fig|365046.3.peg.1205"/>
<dbReference type="SUPFAM" id="SSF56529">
    <property type="entry name" value="FAH"/>
    <property type="match status" value="1"/>
</dbReference>
<feature type="domain" description="Fumarylacetoacetase-like C-terminal" evidence="2">
    <location>
        <begin position="70"/>
        <end position="246"/>
    </location>
</feature>
<organism evidence="3 4">
    <name type="scientific">Ramlibacter tataouinensis (strain ATCC BAA-407 / DSM 14655 / LMG 21543 / TTB310)</name>
    <dbReference type="NCBI Taxonomy" id="365046"/>
    <lineage>
        <taxon>Bacteria</taxon>
        <taxon>Pseudomonadati</taxon>
        <taxon>Pseudomonadota</taxon>
        <taxon>Betaproteobacteria</taxon>
        <taxon>Burkholderiales</taxon>
        <taxon>Comamonadaceae</taxon>
        <taxon>Ramlibacter</taxon>
    </lineage>
</organism>
<dbReference type="GO" id="GO:0008684">
    <property type="term" value="F:2-oxopent-4-enoate hydratase activity"/>
    <property type="evidence" value="ECO:0007669"/>
    <property type="project" value="TreeGrafter"/>
</dbReference>
<name>F5Y1L3_RAMTT</name>
<dbReference type="InterPro" id="IPR036663">
    <property type="entry name" value="Fumarylacetoacetase_C_sf"/>
</dbReference>
<dbReference type="Proteomes" id="UP000008385">
    <property type="component" value="Chromosome"/>
</dbReference>
<dbReference type="eggNOG" id="COG3971">
    <property type="taxonomic scope" value="Bacteria"/>
</dbReference>
<keyword evidence="4" id="KW-1185">Reference proteome</keyword>